<gene>
    <name evidence="5" type="ORF">EOE18_11960</name>
</gene>
<evidence type="ECO:0000259" key="2">
    <source>
        <dbReference type="Pfam" id="PF19501"/>
    </source>
</evidence>
<sequence>MTATRRDALKFASLIPAASLLPDVAQAAPVAKPAKARWLENRPALDLGHSFGMAWPRGTLSRKASFAVASGGKPIPAQSWPLAFWPDGSVKWTAHALPASSGQAVPDDITIPPNQQGPAPDDPIRIEQSADSLRLTCGGVTWDFAKSGNILIRSASIGGRSVMGPVTLVGQMAADQSFTGTITQVTLEQSGPIRAVVKVEGLHRQGQGASLPFTLRFYAYAGGQHLRVVHSFIYDGNPSQDTLAAIGLRVGVPMRDAPHDRHIRLVGDGPLFAEAVRPLTGLRRDPGVAFRQAQVEGRATPPLAQMAAVVRDKLDYIPTWSDFWLEQPNADGYRIEKRTTEGHAWVGSTAGHRASGLGYVGGPSGGAALAQRWFWQTYPSAMAIEHAASDQASLTAWLWSPRAEPMDLRPWRGVNGMEGYDAQNAGLDITYEDYEPGWDSATGIAKTHELTLWACAATPDAATLQAMADANAASPRLMAAPEDLYKAGVFGDWSLPDRSSPNRTIVEDQLERLVNFYAGEVDRRSWYGFWNHGDIMHTYDADRHQWRYDIGGFAWDNSELSPDLWLWYQALRTGAAQPFRLAEAMTRHTSEVDTYHLGRFKGLGTRHGVQHWGDSSKQPRVSNAIYRRIYFYLTADDRVGDLIADMVDSDRTLDHVEIGRKVPNAKPYTGPKGTFEMGFGPSWTAVAGAWLTQWERTGQRQWRDRLVAGMTSIGAMKHGWLTGGAPYDPSTHRFLGKGEEIAISHLSSVFGATEINAELIDLIDLPAYRQAWVEFCQWYNAPKPDYLAKFGPPFGARNLREAYARMTAYAARARKDEALMARAVEEFFSGDEGLGTWDHDPRVKLGNQVEWPRLSTNAAAQWGLAAIQMLALAGPQIDTARIPAHRNSPQEPRR</sequence>
<dbReference type="InterPro" id="IPR048329">
    <property type="entry name" value="PcRGLX_1st"/>
</dbReference>
<comment type="caution">
    <text evidence="5">The sequence shown here is derived from an EMBL/GenBank/DDBJ whole genome shotgun (WGS) entry which is preliminary data.</text>
</comment>
<dbReference type="EMBL" id="SACO01000008">
    <property type="protein sequence ID" value="RVU04499.1"/>
    <property type="molecule type" value="Genomic_DNA"/>
</dbReference>
<feature type="domain" description="PcRGLX/YetA-like central beta-sandwich" evidence="3">
    <location>
        <begin position="124"/>
        <end position="468"/>
    </location>
</feature>
<keyword evidence="6" id="KW-1185">Reference proteome</keyword>
<feature type="signal peptide" evidence="1">
    <location>
        <begin position="1"/>
        <end position="27"/>
    </location>
</feature>
<dbReference type="Proteomes" id="UP000282837">
    <property type="component" value="Unassembled WGS sequence"/>
</dbReference>
<dbReference type="PROSITE" id="PS51318">
    <property type="entry name" value="TAT"/>
    <property type="match status" value="1"/>
</dbReference>
<dbReference type="AlphaFoldDB" id="A0A3S2URN3"/>
<dbReference type="Pfam" id="PF21346">
    <property type="entry name" value="PcRGLX_3rd"/>
    <property type="match status" value="1"/>
</dbReference>
<protein>
    <submittedName>
        <fullName evidence="5">Tat pathway signal sequence domain protein</fullName>
    </submittedName>
</protein>
<proteinExistence type="predicted"/>
<feature type="domain" description="PcRGLX/YetA-like N-terminal RIFT barrel" evidence="2">
    <location>
        <begin position="34"/>
        <end position="103"/>
    </location>
</feature>
<evidence type="ECO:0000259" key="4">
    <source>
        <dbReference type="Pfam" id="PF21346"/>
    </source>
</evidence>
<dbReference type="OrthoDB" id="262615at2"/>
<accession>A0A3S2URN3</accession>
<feature type="domain" description="PcRGLX/YetA-like C-terminal alpha/alpha toroid" evidence="4">
    <location>
        <begin position="475"/>
        <end position="875"/>
    </location>
</feature>
<dbReference type="InterPro" id="IPR048330">
    <property type="entry name" value="PcRGLX/YetA_2nd"/>
</dbReference>
<name>A0A3S2URN3_9SPHN</name>
<evidence type="ECO:0000259" key="3">
    <source>
        <dbReference type="Pfam" id="PF21345"/>
    </source>
</evidence>
<dbReference type="Pfam" id="PF19501">
    <property type="entry name" value="PcRGLX_1st"/>
    <property type="match status" value="1"/>
</dbReference>
<dbReference type="InterPro" id="IPR048331">
    <property type="entry name" value="PcRGLX/YetA_3rd"/>
</dbReference>
<dbReference type="Pfam" id="PF21345">
    <property type="entry name" value="PcRGLX_2nd"/>
    <property type="match status" value="1"/>
</dbReference>
<keyword evidence="1" id="KW-0732">Signal</keyword>
<dbReference type="PANTHER" id="PTHR40081">
    <property type="entry name" value="CONCANAVALIN A-LIKE LECTIN/GLUCANASE"/>
    <property type="match status" value="1"/>
</dbReference>
<evidence type="ECO:0000313" key="6">
    <source>
        <dbReference type="Proteomes" id="UP000282837"/>
    </source>
</evidence>
<reference evidence="5 6" key="1">
    <citation type="submission" date="2019-01" db="EMBL/GenBank/DDBJ databases">
        <authorList>
            <person name="Chen W.-M."/>
        </authorList>
    </citation>
    <scope>NUCLEOTIDE SEQUENCE [LARGE SCALE GENOMIC DNA]</scope>
    <source>
        <strain evidence="5 6">FSY-9</strain>
    </source>
</reference>
<dbReference type="RefSeq" id="WP_127709780.1">
    <property type="nucleotide sequence ID" value="NZ_SACO01000008.1"/>
</dbReference>
<dbReference type="InterPro" id="IPR045793">
    <property type="entry name" value="PcRGLX/YetA-like"/>
</dbReference>
<dbReference type="PANTHER" id="PTHR40081:SF1">
    <property type="entry name" value="TAT PATHWAY SIGNAL SEQUENCE DOMAIN PROTEIN"/>
    <property type="match status" value="1"/>
</dbReference>
<feature type="chain" id="PRO_5018759264" evidence="1">
    <location>
        <begin position="28"/>
        <end position="894"/>
    </location>
</feature>
<evidence type="ECO:0000313" key="5">
    <source>
        <dbReference type="EMBL" id="RVU04499.1"/>
    </source>
</evidence>
<evidence type="ECO:0000256" key="1">
    <source>
        <dbReference type="SAM" id="SignalP"/>
    </source>
</evidence>
<organism evidence="5 6">
    <name type="scientific">Novosphingobium umbonatum</name>
    <dbReference type="NCBI Taxonomy" id="1908524"/>
    <lineage>
        <taxon>Bacteria</taxon>
        <taxon>Pseudomonadati</taxon>
        <taxon>Pseudomonadota</taxon>
        <taxon>Alphaproteobacteria</taxon>
        <taxon>Sphingomonadales</taxon>
        <taxon>Sphingomonadaceae</taxon>
        <taxon>Novosphingobium</taxon>
    </lineage>
</organism>
<dbReference type="InterPro" id="IPR006311">
    <property type="entry name" value="TAT_signal"/>
</dbReference>